<dbReference type="EMBL" id="AP021874">
    <property type="protein sequence ID" value="BBO69018.1"/>
    <property type="molecule type" value="Genomic_DNA"/>
</dbReference>
<dbReference type="PROSITE" id="PS50112">
    <property type="entry name" value="PAS"/>
    <property type="match status" value="2"/>
</dbReference>
<dbReference type="Gene3D" id="3.30.450.20">
    <property type="entry name" value="PAS domain"/>
    <property type="match status" value="3"/>
</dbReference>
<dbReference type="InterPro" id="IPR052162">
    <property type="entry name" value="Sensor_kinase/Photoreceptor"/>
</dbReference>
<dbReference type="Pfam" id="PF13188">
    <property type="entry name" value="PAS_8"/>
    <property type="match status" value="1"/>
</dbReference>
<organism evidence="12 13">
    <name type="scientific">Desulfosarcina alkanivorans</name>
    <dbReference type="NCBI Taxonomy" id="571177"/>
    <lineage>
        <taxon>Bacteria</taxon>
        <taxon>Pseudomonadati</taxon>
        <taxon>Thermodesulfobacteriota</taxon>
        <taxon>Desulfobacteria</taxon>
        <taxon>Desulfobacterales</taxon>
        <taxon>Desulfosarcinaceae</taxon>
        <taxon>Desulfosarcina</taxon>
    </lineage>
</organism>
<sequence>MLRTRPQAPLSSTSRRVTVILTVLVMILLPVDAARSADPVVLQLAWKHQFQFAGYYAALAKGYYAESGLDVTIVEGGEGRFARDAVVGGSAQYGIAGAELILHRADGDPLVVLAPIFQHSPSILLTRADSGIRHPQHLIGKRVMLLPGKLDADILAVFLNEAISLDAIDRIDQTYRLEDLIGNRTDAVSAYVTNEPWLLEQAGIQAGIISPATYGVDFYSDCLFTSEREVADHPQRVAAFLDASKRGWAYAMANQEEVIDHIIDQYRIEKTRDHLRYEARSMEDLILPKLVDIGHMNPGRWRHIADTFHQLGQLPAEYSLQGFLYDPAPERDYTWVRWSLAISFLLLAVVGGIAMFQIRFNKKLAREIRQRACTEKKLQTRTDEYQALFERASKNENRFRAVFEHMTTGVAIYEAVDDGGDFIFKDVNAAGAQSGRLAREDHIGRPISEVYPGAWEMGFFDLLQRVWKSGRAESFPLARYEDGRISVWVESYVCKLPTGEMVGVYNDVTERVKTEAALSESRRMRDTLIANLPGIVFRCRLDPDWTMEFLSEGCLGITGYPPDAFIESKMLRFSDVIHSRDRHRVWREIRHALDKSGAYEIEYRIIRKDGEVRDIGERGIRVVSDTEKPGILEGFIADITERKRAEQALRESEGKYRSIFENAVEGFFQSTPEGRFVQVNPTFARMLGYDSPEELVGAITDIESQYYIDPEDRRRFMQHLRQFGSIEDFEFRARRKDGSPIWVSNSTRAHVDADGHVVRHEGIVMDITQRKQAEKEKEALQVQLRQAQKLESIGHLAGGIAHDFNNILSAIIGYTELTLEDVDPGTLLENNLREIYTAGNRAKDLVKQILAFARQSDEALKPIRVDKIIREVLTFLRSSIPATIDIRKNIESASSIMGNATQVHQVLMNLCTNAAHAMEEQGGVLQVSLKDASVDDGARRIEPGLPAGDYVEIKVSDTGFGIAPEIIDSVFDPYFTTKGPGEGTGMGLAVVHGIIQSYGGRITVDSHPDRGTLFTVYLPATHARRQQAAFEPEALPTGRERILFVDDEEPIARMGSLILSRLGYSVETRTSSVEALALFRSKPNDFDLVVTDMTMPNMTGDRLAVEMMRIRPGIPIVICTGYSKKISEQSADDIGIRAFVYKPVVKADLAETVRRVLDA</sequence>
<dbReference type="SUPFAM" id="SSF55785">
    <property type="entry name" value="PYP-like sensor domain (PAS domain)"/>
    <property type="match status" value="3"/>
</dbReference>
<dbReference type="InterPro" id="IPR036097">
    <property type="entry name" value="HisK_dim/P_sf"/>
</dbReference>
<dbReference type="AlphaFoldDB" id="A0A5K7YJH5"/>
<reference evidence="12 13" key="1">
    <citation type="submission" date="2019-11" db="EMBL/GenBank/DDBJ databases">
        <title>Comparative genomics of hydrocarbon-degrading Desulfosarcina strains.</title>
        <authorList>
            <person name="Watanabe M."/>
            <person name="Kojima H."/>
            <person name="Fukui M."/>
        </authorList>
    </citation>
    <scope>NUCLEOTIDE SEQUENCE [LARGE SCALE GENOMIC DNA]</scope>
    <source>
        <strain evidence="12 13">PL12</strain>
    </source>
</reference>
<dbReference type="Gene3D" id="3.40.50.2300">
    <property type="match status" value="1"/>
</dbReference>
<dbReference type="SUPFAM" id="SSF53850">
    <property type="entry name" value="Periplasmic binding protein-like II"/>
    <property type="match status" value="1"/>
</dbReference>
<dbReference type="PROSITE" id="PS50110">
    <property type="entry name" value="RESPONSE_REGULATORY"/>
    <property type="match status" value="1"/>
</dbReference>
<dbReference type="CDD" id="cd00130">
    <property type="entry name" value="PAS"/>
    <property type="match status" value="2"/>
</dbReference>
<evidence type="ECO:0000256" key="7">
    <source>
        <dbReference type="SAM" id="Phobius"/>
    </source>
</evidence>
<evidence type="ECO:0000256" key="3">
    <source>
        <dbReference type="ARBA" id="ARBA00022553"/>
    </source>
</evidence>
<dbReference type="SUPFAM" id="SSF47384">
    <property type="entry name" value="Homodimeric domain of signal transducing histidine kinase"/>
    <property type="match status" value="1"/>
</dbReference>
<dbReference type="InterPro" id="IPR001610">
    <property type="entry name" value="PAC"/>
</dbReference>
<dbReference type="PROSITE" id="PS50113">
    <property type="entry name" value="PAC"/>
    <property type="match status" value="2"/>
</dbReference>
<dbReference type="InterPro" id="IPR035965">
    <property type="entry name" value="PAS-like_dom_sf"/>
</dbReference>
<dbReference type="CDD" id="cd00082">
    <property type="entry name" value="HisKA"/>
    <property type="match status" value="1"/>
</dbReference>
<proteinExistence type="predicted"/>
<feature type="domain" description="PAS" evidence="10">
    <location>
        <begin position="652"/>
        <end position="722"/>
    </location>
</feature>
<dbReference type="Pfam" id="PF00512">
    <property type="entry name" value="HisKA"/>
    <property type="match status" value="1"/>
</dbReference>
<dbReference type="Pfam" id="PF02518">
    <property type="entry name" value="HATPase_c"/>
    <property type="match status" value="1"/>
</dbReference>
<accession>A0A5K7YJH5</accession>
<dbReference type="Pfam" id="PF00072">
    <property type="entry name" value="Response_reg"/>
    <property type="match status" value="1"/>
</dbReference>
<feature type="domain" description="Response regulatory" evidence="9">
    <location>
        <begin position="1041"/>
        <end position="1157"/>
    </location>
</feature>
<evidence type="ECO:0000256" key="2">
    <source>
        <dbReference type="ARBA" id="ARBA00012438"/>
    </source>
</evidence>
<evidence type="ECO:0000256" key="6">
    <source>
        <dbReference type="PROSITE-ProRule" id="PRU00169"/>
    </source>
</evidence>
<dbReference type="PANTHER" id="PTHR43304">
    <property type="entry name" value="PHYTOCHROME-LIKE PROTEIN CPH1"/>
    <property type="match status" value="1"/>
</dbReference>
<dbReference type="Gene3D" id="3.30.565.10">
    <property type="entry name" value="Histidine kinase-like ATPase, C-terminal domain"/>
    <property type="match status" value="1"/>
</dbReference>
<dbReference type="Pfam" id="PF13426">
    <property type="entry name" value="PAS_9"/>
    <property type="match status" value="1"/>
</dbReference>
<dbReference type="PANTHER" id="PTHR43304:SF1">
    <property type="entry name" value="PAC DOMAIN-CONTAINING PROTEIN"/>
    <property type="match status" value="1"/>
</dbReference>
<evidence type="ECO:0000313" key="13">
    <source>
        <dbReference type="Proteomes" id="UP000427906"/>
    </source>
</evidence>
<dbReference type="KEGG" id="dalk:DSCA_29480"/>
<feature type="transmembrane region" description="Helical" evidence="7">
    <location>
        <begin position="335"/>
        <end position="356"/>
    </location>
</feature>
<keyword evidence="13" id="KW-1185">Reference proteome</keyword>
<dbReference type="InterPro" id="IPR001789">
    <property type="entry name" value="Sig_transdc_resp-reg_receiver"/>
</dbReference>
<dbReference type="NCBIfam" id="TIGR00229">
    <property type="entry name" value="sensory_box"/>
    <property type="match status" value="2"/>
</dbReference>
<dbReference type="InterPro" id="IPR015168">
    <property type="entry name" value="SsuA/THI5"/>
</dbReference>
<keyword evidence="4" id="KW-0808">Transferase</keyword>
<dbReference type="GO" id="GO:0000155">
    <property type="term" value="F:phosphorelay sensor kinase activity"/>
    <property type="evidence" value="ECO:0007669"/>
    <property type="project" value="InterPro"/>
</dbReference>
<gene>
    <name evidence="12" type="ORF">DSCA_29480</name>
</gene>
<comment type="catalytic activity">
    <reaction evidence="1">
        <text>ATP + protein L-histidine = ADP + protein N-phospho-L-histidine.</text>
        <dbReference type="EC" id="2.7.13.3"/>
    </reaction>
</comment>
<dbReference type="InterPro" id="IPR000014">
    <property type="entry name" value="PAS"/>
</dbReference>
<dbReference type="SMART" id="SM00091">
    <property type="entry name" value="PAS"/>
    <property type="match status" value="3"/>
</dbReference>
<evidence type="ECO:0000259" key="11">
    <source>
        <dbReference type="PROSITE" id="PS50113"/>
    </source>
</evidence>
<feature type="domain" description="PAS" evidence="10">
    <location>
        <begin position="541"/>
        <end position="596"/>
    </location>
</feature>
<dbReference type="PROSITE" id="PS50109">
    <property type="entry name" value="HIS_KIN"/>
    <property type="match status" value="1"/>
</dbReference>
<evidence type="ECO:0000259" key="9">
    <source>
        <dbReference type="PROSITE" id="PS50110"/>
    </source>
</evidence>
<dbReference type="InterPro" id="IPR000700">
    <property type="entry name" value="PAS-assoc_C"/>
</dbReference>
<feature type="modified residue" description="4-aspartylphosphate" evidence="6">
    <location>
        <position position="1092"/>
    </location>
</feature>
<keyword evidence="5" id="KW-0418">Kinase</keyword>
<dbReference type="InterPro" id="IPR013655">
    <property type="entry name" value="PAS_fold_3"/>
</dbReference>
<dbReference type="SUPFAM" id="SSF55874">
    <property type="entry name" value="ATPase domain of HSP90 chaperone/DNA topoisomerase II/histidine kinase"/>
    <property type="match status" value="1"/>
</dbReference>
<dbReference type="Pfam" id="PF09084">
    <property type="entry name" value="NMT1"/>
    <property type="match status" value="1"/>
</dbReference>
<keyword evidence="3 6" id="KW-0597">Phosphoprotein</keyword>
<name>A0A5K7YJH5_9BACT</name>
<dbReference type="InterPro" id="IPR003661">
    <property type="entry name" value="HisK_dim/P_dom"/>
</dbReference>
<dbReference type="InterPro" id="IPR005467">
    <property type="entry name" value="His_kinase_dom"/>
</dbReference>
<dbReference type="SMART" id="SM00448">
    <property type="entry name" value="REC"/>
    <property type="match status" value="1"/>
</dbReference>
<dbReference type="SUPFAM" id="SSF52172">
    <property type="entry name" value="CheY-like"/>
    <property type="match status" value="1"/>
</dbReference>
<feature type="domain" description="PAC" evidence="11">
    <location>
        <begin position="599"/>
        <end position="651"/>
    </location>
</feature>
<dbReference type="Pfam" id="PF08447">
    <property type="entry name" value="PAS_3"/>
    <property type="match status" value="1"/>
</dbReference>
<feature type="domain" description="Histidine kinase" evidence="8">
    <location>
        <begin position="799"/>
        <end position="1022"/>
    </location>
</feature>
<evidence type="ECO:0000256" key="1">
    <source>
        <dbReference type="ARBA" id="ARBA00000085"/>
    </source>
</evidence>
<evidence type="ECO:0000313" key="12">
    <source>
        <dbReference type="EMBL" id="BBO69018.1"/>
    </source>
</evidence>
<feature type="domain" description="PAC" evidence="11">
    <location>
        <begin position="727"/>
        <end position="779"/>
    </location>
</feature>
<evidence type="ECO:0000256" key="5">
    <source>
        <dbReference type="ARBA" id="ARBA00022777"/>
    </source>
</evidence>
<dbReference type="Gene3D" id="3.40.190.10">
    <property type="entry name" value="Periplasmic binding protein-like II"/>
    <property type="match status" value="2"/>
</dbReference>
<dbReference type="SMART" id="SM00086">
    <property type="entry name" value="PAC"/>
    <property type="match status" value="2"/>
</dbReference>
<keyword evidence="7" id="KW-1133">Transmembrane helix</keyword>
<keyword evidence="7" id="KW-0472">Membrane</keyword>
<dbReference type="SMART" id="SM00387">
    <property type="entry name" value="HATPase_c"/>
    <property type="match status" value="1"/>
</dbReference>
<dbReference type="SMART" id="SM00388">
    <property type="entry name" value="HisKA"/>
    <property type="match status" value="1"/>
</dbReference>
<dbReference type="RefSeq" id="WP_155317101.1">
    <property type="nucleotide sequence ID" value="NZ_AP021874.1"/>
</dbReference>
<dbReference type="InterPro" id="IPR004358">
    <property type="entry name" value="Sig_transdc_His_kin-like_C"/>
</dbReference>
<dbReference type="Proteomes" id="UP000427906">
    <property type="component" value="Chromosome"/>
</dbReference>
<dbReference type="PRINTS" id="PR00344">
    <property type="entry name" value="BCTRLSENSOR"/>
</dbReference>
<dbReference type="Gene3D" id="1.10.287.130">
    <property type="match status" value="1"/>
</dbReference>
<protein>
    <recommendedName>
        <fullName evidence="2">histidine kinase</fullName>
        <ecNumber evidence="2">2.7.13.3</ecNumber>
    </recommendedName>
</protein>
<keyword evidence="7" id="KW-0812">Transmembrane</keyword>
<evidence type="ECO:0000259" key="8">
    <source>
        <dbReference type="PROSITE" id="PS50109"/>
    </source>
</evidence>
<dbReference type="InterPro" id="IPR003594">
    <property type="entry name" value="HATPase_dom"/>
</dbReference>
<dbReference type="InterPro" id="IPR011006">
    <property type="entry name" value="CheY-like_superfamily"/>
</dbReference>
<evidence type="ECO:0000259" key="10">
    <source>
        <dbReference type="PROSITE" id="PS50112"/>
    </source>
</evidence>
<dbReference type="EC" id="2.7.13.3" evidence="2"/>
<dbReference type="InterPro" id="IPR036890">
    <property type="entry name" value="HATPase_C_sf"/>
</dbReference>
<evidence type="ECO:0000256" key="4">
    <source>
        <dbReference type="ARBA" id="ARBA00022679"/>
    </source>
</evidence>
<dbReference type="OrthoDB" id="174578at2"/>